<protein>
    <submittedName>
        <fullName evidence="1">Uncharacterized protein</fullName>
    </submittedName>
</protein>
<comment type="caution">
    <text evidence="1">The sequence shown here is derived from an EMBL/GenBank/DDBJ whole genome shotgun (WGS) entry which is preliminary data.</text>
</comment>
<keyword evidence="2" id="KW-1185">Reference proteome</keyword>
<dbReference type="AlphaFoldDB" id="A0AAD8HZ21"/>
<evidence type="ECO:0000313" key="2">
    <source>
        <dbReference type="Proteomes" id="UP001237642"/>
    </source>
</evidence>
<organism evidence="1 2">
    <name type="scientific">Heracleum sosnowskyi</name>
    <dbReference type="NCBI Taxonomy" id="360622"/>
    <lineage>
        <taxon>Eukaryota</taxon>
        <taxon>Viridiplantae</taxon>
        <taxon>Streptophyta</taxon>
        <taxon>Embryophyta</taxon>
        <taxon>Tracheophyta</taxon>
        <taxon>Spermatophyta</taxon>
        <taxon>Magnoliopsida</taxon>
        <taxon>eudicotyledons</taxon>
        <taxon>Gunneridae</taxon>
        <taxon>Pentapetalae</taxon>
        <taxon>asterids</taxon>
        <taxon>campanulids</taxon>
        <taxon>Apiales</taxon>
        <taxon>Apiaceae</taxon>
        <taxon>Apioideae</taxon>
        <taxon>apioid superclade</taxon>
        <taxon>Tordylieae</taxon>
        <taxon>Tordyliinae</taxon>
        <taxon>Heracleum</taxon>
    </lineage>
</organism>
<accession>A0AAD8HZ21</accession>
<name>A0AAD8HZ21_9APIA</name>
<dbReference type="EMBL" id="JAUIZM010000007">
    <property type="protein sequence ID" value="KAK1375683.1"/>
    <property type="molecule type" value="Genomic_DNA"/>
</dbReference>
<gene>
    <name evidence="1" type="ORF">POM88_031876</name>
</gene>
<evidence type="ECO:0000313" key="1">
    <source>
        <dbReference type="EMBL" id="KAK1375683.1"/>
    </source>
</evidence>
<sequence>MIRQFSRLQDTIVEYFRETALLELTLKLHRPSYFALLLCTWLRFPSMSKSGILSDRTEGRGSGEKEITFYPRARERQIPAFFPQQTIEQKVWLCAKKDLTSAIS</sequence>
<reference evidence="1" key="1">
    <citation type="submission" date="2023-02" db="EMBL/GenBank/DDBJ databases">
        <title>Genome of toxic invasive species Heracleum sosnowskyi carries increased number of genes despite the absence of recent whole-genome duplications.</title>
        <authorList>
            <person name="Schelkunov M."/>
            <person name="Shtratnikova V."/>
            <person name="Makarenko M."/>
            <person name="Klepikova A."/>
            <person name="Omelchenko D."/>
            <person name="Novikova G."/>
            <person name="Obukhova E."/>
            <person name="Bogdanov V."/>
            <person name="Penin A."/>
            <person name="Logacheva M."/>
        </authorList>
    </citation>
    <scope>NUCLEOTIDE SEQUENCE</scope>
    <source>
        <strain evidence="1">Hsosn_3</strain>
        <tissue evidence="1">Leaf</tissue>
    </source>
</reference>
<dbReference type="Proteomes" id="UP001237642">
    <property type="component" value="Unassembled WGS sequence"/>
</dbReference>
<proteinExistence type="predicted"/>
<reference evidence="1" key="2">
    <citation type="submission" date="2023-05" db="EMBL/GenBank/DDBJ databases">
        <authorList>
            <person name="Schelkunov M.I."/>
        </authorList>
    </citation>
    <scope>NUCLEOTIDE SEQUENCE</scope>
    <source>
        <strain evidence="1">Hsosn_3</strain>
        <tissue evidence="1">Leaf</tissue>
    </source>
</reference>